<evidence type="ECO:0000313" key="8">
    <source>
        <dbReference type="EMBL" id="AKJ28528.1"/>
    </source>
</evidence>
<evidence type="ECO:0000256" key="7">
    <source>
        <dbReference type="ARBA" id="ARBA00023237"/>
    </source>
</evidence>
<evidence type="ECO:0000256" key="1">
    <source>
        <dbReference type="ARBA" id="ARBA00004442"/>
    </source>
</evidence>
<dbReference type="InterPro" id="IPR003423">
    <property type="entry name" value="OMP_efflux"/>
</dbReference>
<evidence type="ECO:0000256" key="4">
    <source>
        <dbReference type="ARBA" id="ARBA00022452"/>
    </source>
</evidence>
<name>A0A0G3BKL2_9BURK</name>
<dbReference type="EMBL" id="CP011371">
    <property type="protein sequence ID" value="AKJ28528.1"/>
    <property type="molecule type" value="Genomic_DNA"/>
</dbReference>
<evidence type="ECO:0000256" key="2">
    <source>
        <dbReference type="ARBA" id="ARBA00007613"/>
    </source>
</evidence>
<comment type="subcellular location">
    <subcellularLocation>
        <location evidence="1">Cell outer membrane</location>
    </subcellularLocation>
</comment>
<protein>
    <submittedName>
        <fullName evidence="8">Outer membrane protein, adhesin transport system</fullName>
    </submittedName>
</protein>
<evidence type="ECO:0000256" key="3">
    <source>
        <dbReference type="ARBA" id="ARBA00022448"/>
    </source>
</evidence>
<keyword evidence="4" id="KW-1134">Transmembrane beta strand</keyword>
<proteinExistence type="inferred from homology"/>
<organism evidence="8 9">
    <name type="scientific">Caldimonas brevitalea</name>
    <dbReference type="NCBI Taxonomy" id="413882"/>
    <lineage>
        <taxon>Bacteria</taxon>
        <taxon>Pseudomonadati</taxon>
        <taxon>Pseudomonadota</taxon>
        <taxon>Betaproteobacteria</taxon>
        <taxon>Burkholderiales</taxon>
        <taxon>Sphaerotilaceae</taxon>
        <taxon>Caldimonas</taxon>
    </lineage>
</organism>
<reference evidence="8 9" key="1">
    <citation type="submission" date="2015-05" db="EMBL/GenBank/DDBJ databases">
        <authorList>
            <person name="Tang B."/>
            <person name="Yu Y."/>
        </authorList>
    </citation>
    <scope>NUCLEOTIDE SEQUENCE [LARGE SCALE GENOMIC DNA]</scope>
    <source>
        <strain evidence="8 9">DSM 7029</strain>
    </source>
</reference>
<comment type="similarity">
    <text evidence="2">Belongs to the outer membrane factor (OMF) (TC 1.B.17) family.</text>
</comment>
<dbReference type="AlphaFoldDB" id="A0A0G3BKL2"/>
<keyword evidence="3" id="KW-0813">Transport</keyword>
<dbReference type="OrthoDB" id="8683954at2"/>
<dbReference type="Proteomes" id="UP000035352">
    <property type="component" value="Chromosome"/>
</dbReference>
<dbReference type="Pfam" id="PF02321">
    <property type="entry name" value="OEP"/>
    <property type="match status" value="2"/>
</dbReference>
<keyword evidence="6" id="KW-0472">Membrane</keyword>
<sequence length="438" mass="46708">MAIAVVLPATAVAAPCTGGADAALPGLTAPASPGPAQAPLRALVLRAQQRSADVQAARLSAEAAAADLDETRAGARPQAALSGMAGHTASRVSGVPEQSQQQASVSLNVSGLLYDGGRQEHLTAWRTRLAEAATLEADSLQEQVALEALMTALERHRYRLQAEVYGQYVSKMGCLAGALQEIVAVDRGRASELVQARKTQAQAQIAVDGVATQVRQIDERLRKLLGDVALPETDLSVPLYARPPLAAVVHGIDRGRELQQLERQAEAARDYARAVSAGRKPQLSWQLSRSATAGRERDSGAWQAGVSVNYPLYDGGANLAAASAALRRADAAERQREAVLATRQARARELHEAAGAALERARSYAEVLRDSDRVRDFTLEQWSQLGRRSLFDVMAAEGEYYNLQVAYINALYDAFSAHAQLRSLGQGLADWLAATPAP</sequence>
<dbReference type="PATRIC" id="fig|413882.6.peg.1933"/>
<dbReference type="PANTHER" id="PTHR30026">
    <property type="entry name" value="OUTER MEMBRANE PROTEIN TOLC"/>
    <property type="match status" value="1"/>
</dbReference>
<dbReference type="GO" id="GO:1990281">
    <property type="term" value="C:efflux pump complex"/>
    <property type="evidence" value="ECO:0007669"/>
    <property type="project" value="TreeGrafter"/>
</dbReference>
<dbReference type="GO" id="GO:0015288">
    <property type="term" value="F:porin activity"/>
    <property type="evidence" value="ECO:0007669"/>
    <property type="project" value="TreeGrafter"/>
</dbReference>
<dbReference type="STRING" id="413882.AAW51_1837"/>
<evidence type="ECO:0000256" key="6">
    <source>
        <dbReference type="ARBA" id="ARBA00023136"/>
    </source>
</evidence>
<dbReference type="KEGG" id="pbh:AAW51_1837"/>
<keyword evidence="7" id="KW-0998">Cell outer membrane</keyword>
<evidence type="ECO:0000256" key="5">
    <source>
        <dbReference type="ARBA" id="ARBA00022692"/>
    </source>
</evidence>
<gene>
    <name evidence="8" type="primary">lapE</name>
    <name evidence="8" type="ORF">AAW51_1837</name>
</gene>
<dbReference type="GO" id="GO:0009279">
    <property type="term" value="C:cell outer membrane"/>
    <property type="evidence" value="ECO:0007669"/>
    <property type="project" value="UniProtKB-SubCell"/>
</dbReference>
<dbReference type="SUPFAM" id="SSF56954">
    <property type="entry name" value="Outer membrane efflux proteins (OEP)"/>
    <property type="match status" value="1"/>
</dbReference>
<accession>A0A0G3BKL2</accession>
<dbReference type="RefSeq" id="WP_047194378.1">
    <property type="nucleotide sequence ID" value="NZ_CP011371.1"/>
</dbReference>
<evidence type="ECO:0000313" key="9">
    <source>
        <dbReference type="Proteomes" id="UP000035352"/>
    </source>
</evidence>
<keyword evidence="9" id="KW-1185">Reference proteome</keyword>
<keyword evidence="5" id="KW-0812">Transmembrane</keyword>
<dbReference type="Gene3D" id="1.20.1600.10">
    <property type="entry name" value="Outer membrane efflux proteins (OEP)"/>
    <property type="match status" value="1"/>
</dbReference>
<dbReference type="InterPro" id="IPR051906">
    <property type="entry name" value="TolC-like"/>
</dbReference>
<dbReference type="GO" id="GO:0015562">
    <property type="term" value="F:efflux transmembrane transporter activity"/>
    <property type="evidence" value="ECO:0007669"/>
    <property type="project" value="InterPro"/>
</dbReference>
<dbReference type="PANTHER" id="PTHR30026:SF20">
    <property type="entry name" value="OUTER MEMBRANE PROTEIN TOLC"/>
    <property type="match status" value="1"/>
</dbReference>